<accession>T0S571</accession>
<protein>
    <submittedName>
        <fullName evidence="1">Uncharacterized protein</fullName>
    </submittedName>
</protein>
<evidence type="ECO:0000313" key="1">
    <source>
        <dbReference type="EMBL" id="EQC53636.1"/>
    </source>
</evidence>
<dbReference type="EMBL" id="ATBB01000724">
    <property type="protein sequence ID" value="EQC53636.1"/>
    <property type="molecule type" value="Genomic_DNA"/>
</dbReference>
<sequence length="66" mass="7903">MNDMAKGDDNFVELFNLEFRALTDIGNKFRIRHHETNKVDIADIRYYDYLFNRCLSLINLAVQYLD</sequence>
<proteinExistence type="predicted"/>
<evidence type="ECO:0000313" key="2">
    <source>
        <dbReference type="Proteomes" id="UP000015854"/>
    </source>
</evidence>
<dbReference type="PATRIC" id="fig|1234876.3.peg.3093"/>
<name>T0S571_LACLC</name>
<comment type="caution">
    <text evidence="1">The sequence shown here is derived from an EMBL/GenBank/DDBJ whole genome shotgun (WGS) entry which is preliminary data.</text>
</comment>
<dbReference type="AlphaFoldDB" id="T0S571"/>
<gene>
    <name evidence="1" type="ORF">LLT6_08250</name>
</gene>
<organism evidence="1 2">
    <name type="scientific">Lactococcus cremoris subsp. cremoris TIFN6</name>
    <dbReference type="NCBI Taxonomy" id="1234876"/>
    <lineage>
        <taxon>Bacteria</taxon>
        <taxon>Bacillati</taxon>
        <taxon>Bacillota</taxon>
        <taxon>Bacilli</taxon>
        <taxon>Lactobacillales</taxon>
        <taxon>Streptococcaceae</taxon>
        <taxon>Lactococcus</taxon>
        <taxon>Lactococcus cremoris subsp. cremoris</taxon>
    </lineage>
</organism>
<reference evidence="1 2" key="1">
    <citation type="journal article" date="2013" name="ISME J.">
        <title>Multifactorial diversity sustains microbial community stability.</title>
        <authorList>
            <person name="Erkus O."/>
            <person name="de Jager V.C."/>
            <person name="Spus M."/>
            <person name="van Alen-Boerrigter I.J."/>
            <person name="van Rijswijck I.M."/>
            <person name="Hazelwood L."/>
            <person name="Janssen P.W."/>
            <person name="van Hijum S.A."/>
            <person name="Kleerebezem M."/>
            <person name="Smid E.J."/>
        </authorList>
    </citation>
    <scope>NUCLEOTIDE SEQUENCE [LARGE SCALE GENOMIC DNA]</scope>
    <source>
        <strain evidence="1 2">TIFN6</strain>
    </source>
</reference>
<dbReference type="Proteomes" id="UP000015854">
    <property type="component" value="Unassembled WGS sequence"/>
</dbReference>